<evidence type="ECO:0000313" key="4">
    <source>
        <dbReference type="Proteomes" id="UP000533533"/>
    </source>
</evidence>
<dbReference type="Proteomes" id="UP000533533">
    <property type="component" value="Unassembled WGS sequence"/>
</dbReference>
<reference evidence="2 3" key="1">
    <citation type="submission" date="2018-06" db="EMBL/GenBank/DDBJ databases">
        <title>Genomic Encyclopedia of Type Strains, Phase IV (KMG-V): Genome sequencing to study the core and pangenomes of soil and plant-associated prokaryotes.</title>
        <authorList>
            <person name="Whitman W."/>
        </authorList>
    </citation>
    <scope>NUCLEOTIDE SEQUENCE [LARGE SCALE GENOMIC DNA]</scope>
    <source>
        <strain evidence="2 3">SRCL-318</strain>
        <strain evidence="1 4">SRMrh-85</strain>
    </source>
</reference>
<comment type="caution">
    <text evidence="2">The sequence shown here is derived from an EMBL/GenBank/DDBJ whole genome shotgun (WGS) entry which is preliminary data.</text>
</comment>
<name>A0A2U1AAM6_9BURK</name>
<protein>
    <submittedName>
        <fullName evidence="2">Uncharacterized protein</fullName>
    </submittedName>
</protein>
<evidence type="ECO:0000313" key="3">
    <source>
        <dbReference type="Proteomes" id="UP000247772"/>
    </source>
</evidence>
<keyword evidence="4" id="KW-1185">Reference proteome</keyword>
<organism evidence="2 3">
    <name type="scientific">Paraburkholderia silvatlantica</name>
    <dbReference type="NCBI Taxonomy" id="321895"/>
    <lineage>
        <taxon>Bacteria</taxon>
        <taxon>Pseudomonadati</taxon>
        <taxon>Pseudomonadota</taxon>
        <taxon>Betaproteobacteria</taxon>
        <taxon>Burkholderiales</taxon>
        <taxon>Burkholderiaceae</taxon>
        <taxon>Paraburkholderia</taxon>
    </lineage>
</organism>
<accession>A0A2U1AAM6</accession>
<dbReference type="OrthoDB" id="9101282at2"/>
<proteinExistence type="predicted"/>
<dbReference type="AlphaFoldDB" id="A0A2U1AAM6"/>
<dbReference type="Proteomes" id="UP000247772">
    <property type="component" value="Unassembled WGS sequence"/>
</dbReference>
<evidence type="ECO:0000313" key="2">
    <source>
        <dbReference type="EMBL" id="PYE19571.1"/>
    </source>
</evidence>
<dbReference type="RefSeq" id="WP_133253670.1">
    <property type="nucleotide sequence ID" value="NZ_JACHVZ010000006.1"/>
</dbReference>
<dbReference type="EMBL" id="JACHVZ010000006">
    <property type="protein sequence ID" value="MBB2928194.1"/>
    <property type="molecule type" value="Genomic_DNA"/>
</dbReference>
<evidence type="ECO:0000313" key="1">
    <source>
        <dbReference type="EMBL" id="MBB2928194.1"/>
    </source>
</evidence>
<dbReference type="EMBL" id="QJSQ01000019">
    <property type="protein sequence ID" value="PYE19571.1"/>
    <property type="molecule type" value="Genomic_DNA"/>
</dbReference>
<sequence length="73" mass="7950">MDNYVFRYKGYIVDFTPFDAGAGTYGARWAIAKDDAIWSGSVPLSTAILGARGTREEMAELGRSSATQLIDRA</sequence>
<gene>
    <name evidence="2" type="ORF">C7410_11911</name>
    <name evidence="1" type="ORF">FHX59_002615</name>
</gene>